<keyword evidence="4" id="KW-0677">Repeat</keyword>
<keyword evidence="9" id="KW-0804">Transcription</keyword>
<reference evidence="14" key="3">
    <citation type="submission" date="2025-09" db="UniProtKB">
        <authorList>
            <consortium name="Ensembl"/>
        </authorList>
    </citation>
    <scope>IDENTIFICATION</scope>
    <source>
        <strain evidence="14">Glennie</strain>
    </source>
</reference>
<keyword evidence="7" id="KW-0805">Transcription regulation</keyword>
<name>A0A6I8PQB0_ORNAN</name>
<evidence type="ECO:0000256" key="8">
    <source>
        <dbReference type="ARBA" id="ARBA00023125"/>
    </source>
</evidence>
<dbReference type="FunFam" id="3.30.160.60:FF:000075">
    <property type="entry name" value="Putative zinc finger protein 536"/>
    <property type="match status" value="1"/>
</dbReference>
<dbReference type="Proteomes" id="UP000002279">
    <property type="component" value="Chromosome X2"/>
</dbReference>
<feature type="domain" description="C2H2-type" evidence="13">
    <location>
        <begin position="538"/>
        <end position="565"/>
    </location>
</feature>
<keyword evidence="8" id="KW-0238">DNA-binding</keyword>
<dbReference type="GO" id="GO:0003677">
    <property type="term" value="F:DNA binding"/>
    <property type="evidence" value="ECO:0007669"/>
    <property type="project" value="UniProtKB-KW"/>
</dbReference>
<feature type="compositionally biased region" description="Low complexity" evidence="12">
    <location>
        <begin position="581"/>
        <end position="591"/>
    </location>
</feature>
<evidence type="ECO:0000256" key="9">
    <source>
        <dbReference type="ARBA" id="ARBA00023163"/>
    </source>
</evidence>
<feature type="compositionally biased region" description="Gly residues" evidence="12">
    <location>
        <begin position="505"/>
        <end position="514"/>
    </location>
</feature>
<dbReference type="InterPro" id="IPR013087">
    <property type="entry name" value="Znf_C2H2_type"/>
</dbReference>
<keyword evidence="5 11" id="KW-0863">Zinc-finger</keyword>
<feature type="compositionally biased region" description="Gly residues" evidence="12">
    <location>
        <begin position="234"/>
        <end position="248"/>
    </location>
</feature>
<evidence type="ECO:0000256" key="11">
    <source>
        <dbReference type="PROSITE-ProRule" id="PRU00042"/>
    </source>
</evidence>
<feature type="domain" description="C2H2-type" evidence="13">
    <location>
        <begin position="252"/>
        <end position="279"/>
    </location>
</feature>
<gene>
    <name evidence="14" type="primary">ZNF516</name>
</gene>
<dbReference type="PROSITE" id="PS00028">
    <property type="entry name" value="ZINC_FINGER_C2H2_1"/>
    <property type="match status" value="5"/>
</dbReference>
<evidence type="ECO:0000259" key="13">
    <source>
        <dbReference type="PROSITE" id="PS50157"/>
    </source>
</evidence>
<keyword evidence="6" id="KW-0862">Zinc</keyword>
<comment type="subcellular location">
    <subcellularLocation>
        <location evidence="1">Nucleus</location>
    </subcellularLocation>
</comment>
<dbReference type="FunFam" id="3.30.160.60:FF:000652">
    <property type="entry name" value="Zinc finger protein 516"/>
    <property type="match status" value="1"/>
</dbReference>
<feature type="region of interest" description="Disordered" evidence="12">
    <location>
        <begin position="300"/>
        <end position="320"/>
    </location>
</feature>
<protein>
    <recommendedName>
        <fullName evidence="13">C2H2-type domain-containing protein</fullName>
    </recommendedName>
</protein>
<dbReference type="Bgee" id="ENSOANG00000049310">
    <property type="expression patterns" value="Expressed in liver and 7 other cell types or tissues"/>
</dbReference>
<feature type="domain" description="C2H2-type" evidence="13">
    <location>
        <begin position="280"/>
        <end position="302"/>
    </location>
</feature>
<dbReference type="GO" id="GO:0008270">
    <property type="term" value="F:zinc ion binding"/>
    <property type="evidence" value="ECO:0007669"/>
    <property type="project" value="UniProtKB-KW"/>
</dbReference>
<dbReference type="PROSITE" id="PS50157">
    <property type="entry name" value="ZINC_FINGER_C2H2_2"/>
    <property type="match status" value="6"/>
</dbReference>
<evidence type="ECO:0000313" key="14">
    <source>
        <dbReference type="Ensembl" id="ENSOANP00000054389.1"/>
    </source>
</evidence>
<reference evidence="14 15" key="1">
    <citation type="journal article" date="2008" name="Nature">
        <title>Genome analysis of the platypus reveals unique signatures of evolution.</title>
        <authorList>
            <person name="Warren W.C."/>
            <person name="Hillier L.W."/>
            <person name="Marshall Graves J.A."/>
            <person name="Birney E."/>
            <person name="Ponting C.P."/>
            <person name="Grutzner F."/>
            <person name="Belov K."/>
            <person name="Miller W."/>
            <person name="Clarke L."/>
            <person name="Chinwalla A.T."/>
            <person name="Yang S.P."/>
            <person name="Heger A."/>
            <person name="Locke D.P."/>
            <person name="Miethke P."/>
            <person name="Waters P.D."/>
            <person name="Veyrunes F."/>
            <person name="Fulton L."/>
            <person name="Fulton B."/>
            <person name="Graves T."/>
            <person name="Wallis J."/>
            <person name="Puente X.S."/>
            <person name="Lopez-Otin C."/>
            <person name="Ordonez G.R."/>
            <person name="Eichler E.E."/>
            <person name="Chen L."/>
            <person name="Cheng Z."/>
            <person name="Deakin J.E."/>
            <person name="Alsop A."/>
            <person name="Thompson K."/>
            <person name="Kirby P."/>
            <person name="Papenfuss A.T."/>
            <person name="Wakefield M.J."/>
            <person name="Olender T."/>
            <person name="Lancet D."/>
            <person name="Huttley G.A."/>
            <person name="Smit A.F."/>
            <person name="Pask A."/>
            <person name="Temple-Smith P."/>
            <person name="Batzer M.A."/>
            <person name="Walker J.A."/>
            <person name="Konkel M.K."/>
            <person name="Harris R.S."/>
            <person name="Whittington C.M."/>
            <person name="Wong E.S."/>
            <person name="Gemmell N.J."/>
            <person name="Buschiazzo E."/>
            <person name="Vargas Jentzsch I.M."/>
            <person name="Merkel A."/>
            <person name="Schmitz J."/>
            <person name="Zemann A."/>
            <person name="Churakov G."/>
            <person name="Kriegs J.O."/>
            <person name="Brosius J."/>
            <person name="Murchison E.P."/>
            <person name="Sachidanandam R."/>
            <person name="Smith C."/>
            <person name="Hannon G.J."/>
            <person name="Tsend-Ayush E."/>
            <person name="McMillan D."/>
            <person name="Attenborough R."/>
            <person name="Rens W."/>
            <person name="Ferguson-Smith M."/>
            <person name="Lefevre C.M."/>
            <person name="Sharp J.A."/>
            <person name="Nicholas K.R."/>
            <person name="Ray D.A."/>
            <person name="Kube M."/>
            <person name="Reinhardt R."/>
            <person name="Pringle T.H."/>
            <person name="Taylor J."/>
            <person name="Jones R.C."/>
            <person name="Nixon B."/>
            <person name="Dacheux J.L."/>
            <person name="Niwa H."/>
            <person name="Sekita Y."/>
            <person name="Huang X."/>
            <person name="Stark A."/>
            <person name="Kheradpour P."/>
            <person name="Kellis M."/>
            <person name="Flicek P."/>
            <person name="Chen Y."/>
            <person name="Webber C."/>
            <person name="Hardison R."/>
            <person name="Nelson J."/>
            <person name="Hallsworth-Pepin K."/>
            <person name="Delehaunty K."/>
            <person name="Markovic C."/>
            <person name="Minx P."/>
            <person name="Feng Y."/>
            <person name="Kremitzki C."/>
            <person name="Mitreva M."/>
            <person name="Glasscock J."/>
            <person name="Wylie T."/>
            <person name="Wohldmann P."/>
            <person name="Thiru P."/>
            <person name="Nhan M.N."/>
            <person name="Pohl C.S."/>
            <person name="Smith S.M."/>
            <person name="Hou S."/>
            <person name="Nefedov M."/>
            <person name="de Jong P.J."/>
            <person name="Renfree M.B."/>
            <person name="Mardis E.R."/>
            <person name="Wilson R.K."/>
        </authorList>
    </citation>
    <scope>NUCLEOTIDE SEQUENCE [LARGE SCALE GENOMIC DNA]</scope>
    <source>
        <strain evidence="14 15">Glennie</strain>
    </source>
</reference>
<dbReference type="GeneTree" id="ENSGT00940000160839"/>
<evidence type="ECO:0000256" key="3">
    <source>
        <dbReference type="ARBA" id="ARBA00022723"/>
    </source>
</evidence>
<dbReference type="FunFam" id="3.30.160.60:FF:000694">
    <property type="entry name" value="zinc finger protein 516"/>
    <property type="match status" value="1"/>
</dbReference>
<evidence type="ECO:0000256" key="4">
    <source>
        <dbReference type="ARBA" id="ARBA00022737"/>
    </source>
</evidence>
<evidence type="ECO:0000256" key="7">
    <source>
        <dbReference type="ARBA" id="ARBA00023015"/>
    </source>
</evidence>
<proteinExistence type="inferred from homology"/>
<sequence length="705" mass="73906">MIETAGHPGPATAPLPSPAAHAAGAAMERSQEAERELRRSTSPGRAPPRAPGDDRSGGYGCCICGKSFPFQSSLSQHMRKHTGEKPYKCPYCAHRAAQKGDLKLHIRSHRAGAVSQGPESQGHENQGHKNQGPEAGVGEVQLGDTGTAEGLGGCASPTKSTSACNRILDGASLAEGNGPVDVGEALVTQGDCIPAGSRGSPPPTPGAQPEGRELQVPRAGPGDLSAPPEDRGSGEPGAGPAGGRGEPGPGEFPCQVCGQAFSQTWFLKAHMKKHRGSLDHGCHICGRRFKESWFLKNHMKAHGPRAGGRSRPRTASAPGTAPVATINDVVQEEAVVAGLALFEVCPKCGNLFANVDSLKAHRVVHRRGDGAQAARGGGGTPEGLDPQRLFLRRLDLRPCPGDPGAVGAPRGPSGQRVSELDPVNSYQAWQLATRGRVAEPADGGKAPGWDEALTGSDVSYDQDRQEFVLAGQDRRKRDREMEQAVPPGPGARKKSCAGGARGERAGGANGGLHGLGDPDSDPRRAARQARRVAQNKSSECFECGKVFRTYHQMVLHSRVHRRPQRGGVGGSGTPAPRDRSGSSSDYADSAPASPPASPGGSSRDNDEDEVDDDRDDNRDECNSSEEGGAEPPSPGPKPQPRQPGPPSASPRGSLKTPVPSSQRDRSPDPDSWLQPSQDRDPPHPEDEQLEGFPTRPLGSRAAVHE</sequence>
<reference evidence="14" key="2">
    <citation type="submission" date="2025-08" db="UniProtKB">
        <authorList>
            <consortium name="Ensembl"/>
        </authorList>
    </citation>
    <scope>IDENTIFICATION</scope>
    <source>
        <strain evidence="14">Glennie</strain>
    </source>
</reference>
<dbReference type="AlphaFoldDB" id="A0A6I8PQB0"/>
<dbReference type="PANTHER" id="PTHR45925">
    <property type="entry name" value="ZINC FINGER PROTEIN"/>
    <property type="match status" value="1"/>
</dbReference>
<dbReference type="SUPFAM" id="SSF57667">
    <property type="entry name" value="beta-beta-alpha zinc fingers"/>
    <property type="match status" value="3"/>
</dbReference>
<dbReference type="SMART" id="SM00355">
    <property type="entry name" value="ZnF_C2H2"/>
    <property type="match status" value="6"/>
</dbReference>
<dbReference type="InParanoid" id="A0A6I8PQB0"/>
<feature type="region of interest" description="Disordered" evidence="12">
    <location>
        <begin position="1"/>
        <end position="56"/>
    </location>
</feature>
<evidence type="ECO:0000256" key="2">
    <source>
        <dbReference type="ARBA" id="ARBA00006991"/>
    </source>
</evidence>
<feature type="region of interest" description="Disordered" evidence="12">
    <location>
        <begin position="434"/>
        <end position="537"/>
    </location>
</feature>
<evidence type="ECO:0000256" key="10">
    <source>
        <dbReference type="ARBA" id="ARBA00023242"/>
    </source>
</evidence>
<dbReference type="Gene3D" id="3.30.160.60">
    <property type="entry name" value="Classic Zinc Finger"/>
    <property type="match status" value="3"/>
</dbReference>
<feature type="region of interest" description="Disordered" evidence="12">
    <location>
        <begin position="557"/>
        <end position="705"/>
    </location>
</feature>
<evidence type="ECO:0000256" key="6">
    <source>
        <dbReference type="ARBA" id="ARBA00022833"/>
    </source>
</evidence>
<dbReference type="PANTHER" id="PTHR45925:SF3">
    <property type="entry name" value="ZINC FINGER PROTEIN 516"/>
    <property type="match status" value="1"/>
</dbReference>
<dbReference type="InterPro" id="IPR036236">
    <property type="entry name" value="Znf_C2H2_sf"/>
</dbReference>
<feature type="compositionally biased region" description="Basic residues" evidence="12">
    <location>
        <begin position="300"/>
        <end position="312"/>
    </location>
</feature>
<dbReference type="Ensembl" id="ENSOANT00000058583.1">
    <property type="protein sequence ID" value="ENSOANP00000054389.1"/>
    <property type="gene ID" value="ENSOANG00000049310.1"/>
</dbReference>
<dbReference type="Pfam" id="PF00096">
    <property type="entry name" value="zf-C2H2"/>
    <property type="match status" value="4"/>
</dbReference>
<organism evidence="14 15">
    <name type="scientific">Ornithorhynchus anatinus</name>
    <name type="common">Duckbill platypus</name>
    <dbReference type="NCBI Taxonomy" id="9258"/>
    <lineage>
        <taxon>Eukaryota</taxon>
        <taxon>Metazoa</taxon>
        <taxon>Chordata</taxon>
        <taxon>Craniata</taxon>
        <taxon>Vertebrata</taxon>
        <taxon>Euteleostomi</taxon>
        <taxon>Mammalia</taxon>
        <taxon>Monotremata</taxon>
        <taxon>Ornithorhynchidae</taxon>
        <taxon>Ornithorhynchus</taxon>
    </lineage>
</organism>
<evidence type="ECO:0000313" key="15">
    <source>
        <dbReference type="Proteomes" id="UP000002279"/>
    </source>
</evidence>
<feature type="compositionally biased region" description="Pro residues" evidence="12">
    <location>
        <begin position="631"/>
        <end position="648"/>
    </location>
</feature>
<feature type="compositionally biased region" description="Basic and acidic residues" evidence="12">
    <location>
        <begin position="677"/>
        <end position="686"/>
    </location>
</feature>
<accession>A0A6I8PQB0</accession>
<comment type="similarity">
    <text evidence="2">Belongs to the krueppel C2H2-type zinc-finger protein family.</text>
</comment>
<keyword evidence="10" id="KW-0539">Nucleus</keyword>
<feature type="compositionally biased region" description="Basic and acidic residues" evidence="12">
    <location>
        <begin position="461"/>
        <end position="482"/>
    </location>
</feature>
<feature type="region of interest" description="Disordered" evidence="12">
    <location>
        <begin position="111"/>
        <end position="159"/>
    </location>
</feature>
<evidence type="ECO:0000256" key="5">
    <source>
        <dbReference type="ARBA" id="ARBA00022771"/>
    </source>
</evidence>
<dbReference type="GO" id="GO:0005634">
    <property type="term" value="C:nucleus"/>
    <property type="evidence" value="ECO:0007669"/>
    <property type="project" value="UniProtKB-SubCell"/>
</dbReference>
<feature type="compositionally biased region" description="Basic and acidic residues" evidence="12">
    <location>
        <begin position="29"/>
        <end position="39"/>
    </location>
</feature>
<feature type="region of interest" description="Disordered" evidence="12">
    <location>
        <begin position="400"/>
        <end position="419"/>
    </location>
</feature>
<feature type="domain" description="C2H2-type" evidence="13">
    <location>
        <begin position="343"/>
        <end position="365"/>
    </location>
</feature>
<feature type="domain" description="C2H2-type" evidence="13">
    <location>
        <begin position="87"/>
        <end position="109"/>
    </location>
</feature>
<keyword evidence="15" id="KW-1185">Reference proteome</keyword>
<keyword evidence="3" id="KW-0479">Metal-binding</keyword>
<feature type="compositionally biased region" description="Acidic residues" evidence="12">
    <location>
        <begin position="605"/>
        <end position="614"/>
    </location>
</feature>
<evidence type="ECO:0000256" key="1">
    <source>
        <dbReference type="ARBA" id="ARBA00004123"/>
    </source>
</evidence>
<feature type="region of interest" description="Disordered" evidence="12">
    <location>
        <begin position="190"/>
        <end position="251"/>
    </location>
</feature>
<dbReference type="InterPro" id="IPR051967">
    <property type="entry name" value="Krueppel_C2H2-ZF"/>
</dbReference>
<dbReference type="OMA" id="VEHHCSI"/>
<feature type="domain" description="C2H2-type" evidence="13">
    <location>
        <begin position="59"/>
        <end position="86"/>
    </location>
</feature>
<evidence type="ECO:0000256" key="12">
    <source>
        <dbReference type="SAM" id="MobiDB-lite"/>
    </source>
</evidence>
<feature type="compositionally biased region" description="Low complexity" evidence="12">
    <location>
        <begin position="649"/>
        <end position="661"/>
    </location>
</feature>